<dbReference type="EMBL" id="VOBL01000003">
    <property type="protein sequence ID" value="KAA0978978.1"/>
    <property type="molecule type" value="Genomic_DNA"/>
</dbReference>
<dbReference type="Gene3D" id="1.20.120.530">
    <property type="entry name" value="GntR ligand-binding domain-like"/>
    <property type="match status" value="1"/>
</dbReference>
<dbReference type="PROSITE" id="PS50949">
    <property type="entry name" value="HTH_GNTR"/>
    <property type="match status" value="1"/>
</dbReference>
<name>A0A5B0EJV0_9MICC</name>
<dbReference type="GO" id="GO:0003700">
    <property type="term" value="F:DNA-binding transcription factor activity"/>
    <property type="evidence" value="ECO:0007669"/>
    <property type="project" value="InterPro"/>
</dbReference>
<reference evidence="6 7" key="1">
    <citation type="submission" date="2019-07" db="EMBL/GenBank/DDBJ databases">
        <title>Analysis of the biochemical properties, biological activity and biotechnological potential of siderophores and biosurfactants produced by Antarctic psychrotolerant bacteria.</title>
        <authorList>
            <person name="Styczynski M."/>
            <person name="Krucon T."/>
            <person name="Decewicz P."/>
            <person name="Dziewit L."/>
        </authorList>
    </citation>
    <scope>NUCLEOTIDE SEQUENCE [LARGE SCALE GENOMIC DNA]</scope>
    <source>
        <strain evidence="6 7">ANT_H27</strain>
    </source>
</reference>
<dbReference type="AlphaFoldDB" id="A0A5B0EJV0"/>
<dbReference type="Gene3D" id="1.10.10.10">
    <property type="entry name" value="Winged helix-like DNA-binding domain superfamily/Winged helix DNA-binding domain"/>
    <property type="match status" value="1"/>
</dbReference>
<keyword evidence="1" id="KW-0805">Transcription regulation</keyword>
<evidence type="ECO:0000313" key="6">
    <source>
        <dbReference type="EMBL" id="KAA0978978.1"/>
    </source>
</evidence>
<evidence type="ECO:0000256" key="3">
    <source>
        <dbReference type="ARBA" id="ARBA00023163"/>
    </source>
</evidence>
<evidence type="ECO:0000259" key="5">
    <source>
        <dbReference type="PROSITE" id="PS50949"/>
    </source>
</evidence>
<feature type="domain" description="HTH gntR-type" evidence="5">
    <location>
        <begin position="15"/>
        <end position="82"/>
    </location>
</feature>
<evidence type="ECO:0000256" key="4">
    <source>
        <dbReference type="SAM" id="Coils"/>
    </source>
</evidence>
<organism evidence="6 7">
    <name type="scientific">Paeniglutamicibacter gangotriensis</name>
    <dbReference type="NCBI Taxonomy" id="254787"/>
    <lineage>
        <taxon>Bacteria</taxon>
        <taxon>Bacillati</taxon>
        <taxon>Actinomycetota</taxon>
        <taxon>Actinomycetes</taxon>
        <taxon>Micrococcales</taxon>
        <taxon>Micrococcaceae</taxon>
        <taxon>Paeniglutamicibacter</taxon>
    </lineage>
</organism>
<proteinExistence type="predicted"/>
<dbReference type="SMART" id="SM00345">
    <property type="entry name" value="HTH_GNTR"/>
    <property type="match status" value="1"/>
</dbReference>
<keyword evidence="4" id="KW-0175">Coiled coil</keyword>
<dbReference type="GO" id="GO:0003677">
    <property type="term" value="F:DNA binding"/>
    <property type="evidence" value="ECO:0007669"/>
    <property type="project" value="UniProtKB-KW"/>
</dbReference>
<dbReference type="SUPFAM" id="SSF46785">
    <property type="entry name" value="Winged helix' DNA-binding domain"/>
    <property type="match status" value="1"/>
</dbReference>
<dbReference type="PANTHER" id="PTHR43537:SF45">
    <property type="entry name" value="GNTR FAMILY REGULATORY PROTEIN"/>
    <property type="match status" value="1"/>
</dbReference>
<dbReference type="InterPro" id="IPR008920">
    <property type="entry name" value="TF_FadR/GntR_C"/>
</dbReference>
<dbReference type="InterPro" id="IPR036390">
    <property type="entry name" value="WH_DNA-bd_sf"/>
</dbReference>
<dbReference type="InterPro" id="IPR036388">
    <property type="entry name" value="WH-like_DNA-bd_sf"/>
</dbReference>
<evidence type="ECO:0000256" key="2">
    <source>
        <dbReference type="ARBA" id="ARBA00023125"/>
    </source>
</evidence>
<comment type="caution">
    <text evidence="6">The sequence shown here is derived from an EMBL/GenBank/DDBJ whole genome shotgun (WGS) entry which is preliminary data.</text>
</comment>
<dbReference type="Pfam" id="PF00392">
    <property type="entry name" value="GntR"/>
    <property type="match status" value="1"/>
</dbReference>
<dbReference type="OrthoDB" id="8680240at2"/>
<dbReference type="SMART" id="SM00895">
    <property type="entry name" value="FCD"/>
    <property type="match status" value="1"/>
</dbReference>
<dbReference type="RefSeq" id="WP_007271952.1">
    <property type="nucleotide sequence ID" value="NZ_VOBL01000003.1"/>
</dbReference>
<protein>
    <submittedName>
        <fullName evidence="6">GntR family transcriptional regulator</fullName>
    </submittedName>
</protein>
<sequence>MSTISATPEVLGESISLAEQSYRDIRDRLIMLDIRPGEPINDGHLAAELGVGRTPVREALKRLEIDHLVVSYPRRGTFATIVDITELADVSEMRRSLEPLAARKAALAASEDERDELRELARDIERLGEKNVDKRGLMEYDLSVHRLIYRVAGNPHLEETLIRLDNLATRIWCLVLDKVPSVAGHIVEHVELLEAIADREADHAEALALGHITSFEQTIRAAL</sequence>
<dbReference type="InterPro" id="IPR011711">
    <property type="entry name" value="GntR_C"/>
</dbReference>
<accession>A0A5B0EJV0</accession>
<evidence type="ECO:0000313" key="7">
    <source>
        <dbReference type="Proteomes" id="UP000323856"/>
    </source>
</evidence>
<dbReference type="PANTHER" id="PTHR43537">
    <property type="entry name" value="TRANSCRIPTIONAL REGULATOR, GNTR FAMILY"/>
    <property type="match status" value="1"/>
</dbReference>
<dbReference type="CDD" id="cd07377">
    <property type="entry name" value="WHTH_GntR"/>
    <property type="match status" value="1"/>
</dbReference>
<dbReference type="Pfam" id="PF07729">
    <property type="entry name" value="FCD"/>
    <property type="match status" value="1"/>
</dbReference>
<dbReference type="SUPFAM" id="SSF48008">
    <property type="entry name" value="GntR ligand-binding domain-like"/>
    <property type="match status" value="1"/>
</dbReference>
<keyword evidence="2" id="KW-0238">DNA-binding</keyword>
<dbReference type="Proteomes" id="UP000323856">
    <property type="component" value="Unassembled WGS sequence"/>
</dbReference>
<keyword evidence="3" id="KW-0804">Transcription</keyword>
<feature type="coiled-coil region" evidence="4">
    <location>
        <begin position="100"/>
        <end position="130"/>
    </location>
</feature>
<evidence type="ECO:0000256" key="1">
    <source>
        <dbReference type="ARBA" id="ARBA00023015"/>
    </source>
</evidence>
<dbReference type="InterPro" id="IPR000524">
    <property type="entry name" value="Tscrpt_reg_HTH_GntR"/>
</dbReference>
<gene>
    <name evidence="6" type="ORF">FQ154_04310</name>
</gene>